<sequence length="143" mass="15869">MSGPPDPGTWLLERIDAREKALIGQAEQVRAQIDELAARLRDLDQDIEHLKIARKTLLALAEEPDPAPLPQPAPVLPDHPAYQQILTILVDAGQPMRPRDLCLALDLPFARKNVENTRAKLKRLVSLGILTETEPGLFAQPRP</sequence>
<reference evidence="3" key="1">
    <citation type="journal article" date="2019" name="Int. J. Syst. Evol. Microbiol.">
        <title>The Global Catalogue of Microorganisms (GCM) 10K type strain sequencing project: providing services to taxonomists for standard genome sequencing and annotation.</title>
        <authorList>
            <consortium name="The Broad Institute Genomics Platform"/>
            <consortium name="The Broad Institute Genome Sequencing Center for Infectious Disease"/>
            <person name="Wu L."/>
            <person name="Ma J."/>
        </authorList>
    </citation>
    <scope>NUCLEOTIDE SEQUENCE [LARGE SCALE GENOMIC DNA]</scope>
    <source>
        <strain evidence="3">JCM 17326</strain>
    </source>
</reference>
<keyword evidence="3" id="KW-1185">Reference proteome</keyword>
<organism evidence="2 3">
    <name type="scientific">Nonomuraea rosea</name>
    <dbReference type="NCBI Taxonomy" id="638574"/>
    <lineage>
        <taxon>Bacteria</taxon>
        <taxon>Bacillati</taxon>
        <taxon>Actinomycetota</taxon>
        <taxon>Actinomycetes</taxon>
        <taxon>Streptosporangiales</taxon>
        <taxon>Streptosporangiaceae</taxon>
        <taxon>Nonomuraea</taxon>
    </lineage>
</organism>
<comment type="caution">
    <text evidence="2">The sequence shown here is derived from an EMBL/GenBank/DDBJ whole genome shotgun (WGS) entry which is preliminary data.</text>
</comment>
<protein>
    <recommendedName>
        <fullName evidence="4">MarR family transcriptional regulator</fullName>
    </recommendedName>
</protein>
<dbReference type="RefSeq" id="WP_345581535.1">
    <property type="nucleotide sequence ID" value="NZ_BAABDQ010000125.1"/>
</dbReference>
<proteinExistence type="predicted"/>
<accession>A0ABP7ABS0</accession>
<gene>
    <name evidence="2" type="ORF">GCM10022419_136710</name>
</gene>
<dbReference type="Proteomes" id="UP001500630">
    <property type="component" value="Unassembled WGS sequence"/>
</dbReference>
<dbReference type="EMBL" id="BAABDQ010000125">
    <property type="protein sequence ID" value="GAA3629048.1"/>
    <property type="molecule type" value="Genomic_DNA"/>
</dbReference>
<keyword evidence="1" id="KW-0175">Coiled coil</keyword>
<evidence type="ECO:0000313" key="2">
    <source>
        <dbReference type="EMBL" id="GAA3629048.1"/>
    </source>
</evidence>
<evidence type="ECO:0008006" key="4">
    <source>
        <dbReference type="Google" id="ProtNLM"/>
    </source>
</evidence>
<evidence type="ECO:0000256" key="1">
    <source>
        <dbReference type="SAM" id="Coils"/>
    </source>
</evidence>
<evidence type="ECO:0000313" key="3">
    <source>
        <dbReference type="Proteomes" id="UP001500630"/>
    </source>
</evidence>
<feature type="coiled-coil region" evidence="1">
    <location>
        <begin position="19"/>
        <end position="53"/>
    </location>
</feature>
<name>A0ABP7ABS0_9ACTN</name>